<evidence type="ECO:0000313" key="2">
    <source>
        <dbReference type="EMBL" id="PNP39620.1"/>
    </source>
</evidence>
<sequence length="440" mass="48472">MSNRGESVILPSNAVFLVHKVGGTKAGRVSQWETRTKSMRVAPDLAPRISVAVNGNNESKSNSNIAEGDALEFVAYTPGKRQQLTKRSKDAKRGRRAKRSATPPKDRSLVSVKKEPRLSRNPSPMPPELPVALVGHALLYINYSSLLDEALRQLKSRVASGSLPTDQTLGAISCLAMWSNDQGNHDKAWIHAQGLAELVKVRGGFAKIDNRMRSKVYRGVFDIAVDVDQPPLLDEGLRDSPSRDIISEDSLESESEPALSECRIPPRLSSIFHDITQLNAVVNDAMTRNVKLDTDNLYESVFGIYNRLLSCQSDKMSDCDNSLRISLILYIKSLTSGGRFNTTSMNLVRKLQASIKGCLHSSSPLMRWKLFIGSMAASDGTTEQQWFVQHSATAIAKNDMASADGWMAFQEELSSILWVKPVLEAAGCNLWLQITRANST</sequence>
<name>A0A2K0T287_9HYPO</name>
<feature type="compositionally biased region" description="Basic and acidic residues" evidence="1">
    <location>
        <begin position="104"/>
        <end position="118"/>
    </location>
</feature>
<protein>
    <submittedName>
        <fullName evidence="2">Uncharacterized protein</fullName>
    </submittedName>
</protein>
<dbReference type="Proteomes" id="UP000236546">
    <property type="component" value="Unassembled WGS sequence"/>
</dbReference>
<evidence type="ECO:0000313" key="3">
    <source>
        <dbReference type="Proteomes" id="UP000236546"/>
    </source>
</evidence>
<dbReference type="PANTHER" id="PTHR37540:SF5">
    <property type="entry name" value="TRANSCRIPTION FACTOR DOMAIN-CONTAINING PROTEIN"/>
    <property type="match status" value="1"/>
</dbReference>
<feature type="compositionally biased region" description="Basic residues" evidence="1">
    <location>
        <begin position="83"/>
        <end position="99"/>
    </location>
</feature>
<reference evidence="2 3" key="1">
    <citation type="submission" date="2017-02" db="EMBL/GenBank/DDBJ databases">
        <title>Genomes of Trichoderma spp. with biocontrol activity.</title>
        <authorList>
            <person name="Gardiner D."/>
            <person name="Kazan K."/>
            <person name="Vos C."/>
            <person name="Harvey P."/>
        </authorList>
    </citation>
    <scope>NUCLEOTIDE SEQUENCE [LARGE SCALE GENOMIC DNA]</scope>
    <source>
        <strain evidence="2 3">A5MH</strain>
    </source>
</reference>
<dbReference type="OrthoDB" id="4158087at2759"/>
<comment type="caution">
    <text evidence="2">The sequence shown here is derived from an EMBL/GenBank/DDBJ whole genome shotgun (WGS) entry which is preliminary data.</text>
</comment>
<proteinExistence type="predicted"/>
<dbReference type="PANTHER" id="PTHR37540">
    <property type="entry name" value="TRANSCRIPTION FACTOR (ACR-2), PUTATIVE-RELATED-RELATED"/>
    <property type="match status" value="1"/>
</dbReference>
<dbReference type="AlphaFoldDB" id="A0A2K0T287"/>
<feature type="region of interest" description="Disordered" evidence="1">
    <location>
        <begin position="81"/>
        <end position="126"/>
    </location>
</feature>
<gene>
    <name evidence="2" type="ORF">TGAMA5MH_08436</name>
</gene>
<dbReference type="EMBL" id="MTYH01000080">
    <property type="protein sequence ID" value="PNP39620.1"/>
    <property type="molecule type" value="Genomic_DNA"/>
</dbReference>
<accession>A0A2K0T287</accession>
<evidence type="ECO:0000256" key="1">
    <source>
        <dbReference type="SAM" id="MobiDB-lite"/>
    </source>
</evidence>
<organism evidence="2 3">
    <name type="scientific">Trichoderma gamsii</name>
    <dbReference type="NCBI Taxonomy" id="398673"/>
    <lineage>
        <taxon>Eukaryota</taxon>
        <taxon>Fungi</taxon>
        <taxon>Dikarya</taxon>
        <taxon>Ascomycota</taxon>
        <taxon>Pezizomycotina</taxon>
        <taxon>Sordariomycetes</taxon>
        <taxon>Hypocreomycetidae</taxon>
        <taxon>Hypocreales</taxon>
        <taxon>Hypocreaceae</taxon>
        <taxon>Trichoderma</taxon>
    </lineage>
</organism>